<dbReference type="EMBL" id="MLJW01001516">
    <property type="protein sequence ID" value="OIQ77875.1"/>
    <property type="molecule type" value="Genomic_DNA"/>
</dbReference>
<evidence type="ECO:0000256" key="1">
    <source>
        <dbReference type="SAM" id="MobiDB-lite"/>
    </source>
</evidence>
<feature type="compositionally biased region" description="Basic and acidic residues" evidence="1">
    <location>
        <begin position="1"/>
        <end position="14"/>
    </location>
</feature>
<proteinExistence type="predicted"/>
<dbReference type="AlphaFoldDB" id="A0A1J5QK40"/>
<organism evidence="2">
    <name type="scientific">mine drainage metagenome</name>
    <dbReference type="NCBI Taxonomy" id="410659"/>
    <lineage>
        <taxon>unclassified sequences</taxon>
        <taxon>metagenomes</taxon>
        <taxon>ecological metagenomes</taxon>
    </lineage>
</organism>
<evidence type="ECO:0000313" key="2">
    <source>
        <dbReference type="EMBL" id="OIQ77875.1"/>
    </source>
</evidence>
<feature type="region of interest" description="Disordered" evidence="1">
    <location>
        <begin position="1"/>
        <end position="24"/>
    </location>
</feature>
<comment type="caution">
    <text evidence="2">The sequence shown here is derived from an EMBL/GenBank/DDBJ whole genome shotgun (WGS) entry which is preliminary data.</text>
</comment>
<protein>
    <submittedName>
        <fullName evidence="2">Uncharacterized protein</fullName>
    </submittedName>
</protein>
<gene>
    <name evidence="2" type="ORF">GALL_404330</name>
</gene>
<accession>A0A1J5QK40</accession>
<reference evidence="2" key="1">
    <citation type="submission" date="2016-10" db="EMBL/GenBank/DDBJ databases">
        <title>Sequence of Gallionella enrichment culture.</title>
        <authorList>
            <person name="Poehlein A."/>
            <person name="Muehling M."/>
            <person name="Daniel R."/>
        </authorList>
    </citation>
    <scope>NUCLEOTIDE SEQUENCE</scope>
</reference>
<name>A0A1J5QK40_9ZZZZ</name>
<sequence length="214" mass="23608">MRQFIDHGFDHESGMRMSHGSPPLHRNRVLRTVQTDFYIGDGIRGRHRALDRGGVDAVMRHERLKRRIGDDGLADDGMAPGCRLAVRADGGLDQVGPHRPVIAAAHVVFARPHHLDRLADSFRHLHRLDNEVGSRVGAPAETAAEIGGMDFHLLGLETGSLRGHRMVQGLRLGAGPDGALVGLEIDHHIQRLHRGMRQIGHFVFRAHRLAGALQ</sequence>